<keyword evidence="3" id="KW-1185">Reference proteome</keyword>
<evidence type="ECO:0000313" key="3">
    <source>
        <dbReference type="Proteomes" id="UP000283254"/>
    </source>
</evidence>
<dbReference type="EMBL" id="JSAB01000342">
    <property type="protein sequence ID" value="RNF28395.1"/>
    <property type="molecule type" value="Genomic_DNA"/>
</dbReference>
<organism evidence="2 3">
    <name type="scientific">Massilia aurea</name>
    <dbReference type="NCBI Taxonomy" id="373040"/>
    <lineage>
        <taxon>Bacteria</taxon>
        <taxon>Pseudomonadati</taxon>
        <taxon>Pseudomonadota</taxon>
        <taxon>Betaproteobacteria</taxon>
        <taxon>Burkholderiales</taxon>
        <taxon>Oxalobacteraceae</taxon>
        <taxon>Telluria group</taxon>
        <taxon>Massilia</taxon>
    </lineage>
</organism>
<dbReference type="AlphaFoldDB" id="A0A422QEP8"/>
<sequence length="103" mass="12003">MAWIGASSVMKEVHAIRWFKYREAGMASWIVKRGLLAYGIPMYLFFVVSGWFSKPEQFLPSLVYNIPSWLIAGTVFGVLTWYVFEWQYRRYVARNGEPPASVK</sequence>
<feature type="transmembrane region" description="Helical" evidence="1">
    <location>
        <begin position="35"/>
        <end position="52"/>
    </location>
</feature>
<gene>
    <name evidence="2" type="ORF">NM04_23440</name>
</gene>
<name>A0A422QEP8_9BURK</name>
<proteinExistence type="predicted"/>
<protein>
    <submittedName>
        <fullName evidence="2">Uncharacterized protein</fullName>
    </submittedName>
</protein>
<evidence type="ECO:0000256" key="1">
    <source>
        <dbReference type="SAM" id="Phobius"/>
    </source>
</evidence>
<accession>A0A422QEP8</accession>
<reference evidence="2" key="1">
    <citation type="submission" date="2014-10" db="EMBL/GenBank/DDBJ databases">
        <title>Massilia sp. genome.</title>
        <authorList>
            <person name="Xu B."/>
            <person name="Dai L."/>
            <person name="Huang Z."/>
        </authorList>
    </citation>
    <scope>NUCLEOTIDE SEQUENCE [LARGE SCALE GENOMIC DNA]</scope>
    <source>
        <strain evidence="2">CFS-1</strain>
    </source>
</reference>
<keyword evidence="1" id="KW-0472">Membrane</keyword>
<feature type="transmembrane region" description="Helical" evidence="1">
    <location>
        <begin position="64"/>
        <end position="84"/>
    </location>
</feature>
<comment type="caution">
    <text evidence="2">The sequence shown here is derived from an EMBL/GenBank/DDBJ whole genome shotgun (WGS) entry which is preliminary data.</text>
</comment>
<dbReference type="Proteomes" id="UP000283254">
    <property type="component" value="Unassembled WGS sequence"/>
</dbReference>
<keyword evidence="1" id="KW-1133">Transmembrane helix</keyword>
<keyword evidence="1" id="KW-0812">Transmembrane</keyword>
<evidence type="ECO:0000313" key="2">
    <source>
        <dbReference type="EMBL" id="RNF28395.1"/>
    </source>
</evidence>